<dbReference type="SUPFAM" id="SSF53850">
    <property type="entry name" value="Periplasmic binding protein-like II"/>
    <property type="match status" value="1"/>
</dbReference>
<dbReference type="PANTHER" id="PTHR43649:SF12">
    <property type="entry name" value="DIACETYLCHITOBIOSE BINDING PROTEIN DASA"/>
    <property type="match status" value="1"/>
</dbReference>
<keyword evidence="1" id="KW-0732">Signal</keyword>
<reference evidence="2 3" key="1">
    <citation type="submission" date="2024-09" db="EMBL/GenBank/DDBJ databases">
        <authorList>
            <person name="Ruan L."/>
        </authorList>
    </citation>
    <scope>NUCLEOTIDE SEQUENCE [LARGE SCALE GENOMIC DNA]</scope>
    <source>
        <strain evidence="2 3">D33</strain>
    </source>
</reference>
<evidence type="ECO:0000313" key="3">
    <source>
        <dbReference type="Proteomes" id="UP001580407"/>
    </source>
</evidence>
<dbReference type="PANTHER" id="PTHR43649">
    <property type="entry name" value="ARABINOSE-BINDING PROTEIN-RELATED"/>
    <property type="match status" value="1"/>
</dbReference>
<organism evidence="2 3">
    <name type="scientific">Paenibacillus terreus</name>
    <dbReference type="NCBI Taxonomy" id="1387834"/>
    <lineage>
        <taxon>Bacteria</taxon>
        <taxon>Bacillati</taxon>
        <taxon>Bacillota</taxon>
        <taxon>Bacilli</taxon>
        <taxon>Bacillales</taxon>
        <taxon>Paenibacillaceae</taxon>
        <taxon>Paenibacillus</taxon>
    </lineage>
</organism>
<dbReference type="PROSITE" id="PS51257">
    <property type="entry name" value="PROKAR_LIPOPROTEIN"/>
    <property type="match status" value="1"/>
</dbReference>
<sequence>MTKIWGISRRVLAMAAMALVMVVSGCGGGSNEAAGAGEGDKGEITVLYIGDQFWKDQAKEFEKATGIKVNYEVVNFTEQHDKLATAFAGGSTEYDVVHVRDDFVAEFAPKGFLTPLDDMITEDMKSNIPAQYLEPLKDDGKLYGFPRYLWPWQFYYNKELLAQAGVEAPPATWDEFAEDAKKLKAAGITPYAEPWAEKFSYTPFIVHLRAEGGEFWDYEKDAPTFNSPEGVRALQFMADMNLQDQIISPQSVQYDSTAPLADAFTQGSIAMMMNAPHTYPMANNSETSKIAGKVGVAMIPGAELKTSSYAETAGLAIPAGSQHKKEAMEYIKFVTSTDQEKAMAINLGRIPVDTVALQDAEVQEKNPHFASVAEQMQYPYGMFKHEQAAMISDAVSKHITAAVNGRETPEEALKAAEAEVLQLLGK</sequence>
<evidence type="ECO:0000256" key="1">
    <source>
        <dbReference type="SAM" id="SignalP"/>
    </source>
</evidence>
<keyword evidence="3" id="KW-1185">Reference proteome</keyword>
<feature type="chain" id="PRO_5046319113" evidence="1">
    <location>
        <begin position="26"/>
        <end position="426"/>
    </location>
</feature>
<accession>A0ABV5B4L9</accession>
<dbReference type="EMBL" id="JBHILM010000005">
    <property type="protein sequence ID" value="MFB5680442.1"/>
    <property type="molecule type" value="Genomic_DNA"/>
</dbReference>
<dbReference type="Proteomes" id="UP001580407">
    <property type="component" value="Unassembled WGS sequence"/>
</dbReference>
<dbReference type="RefSeq" id="WP_375524252.1">
    <property type="nucleotide sequence ID" value="NZ_JBHILM010000005.1"/>
</dbReference>
<proteinExistence type="predicted"/>
<comment type="caution">
    <text evidence="2">The sequence shown here is derived from an EMBL/GenBank/DDBJ whole genome shotgun (WGS) entry which is preliminary data.</text>
</comment>
<dbReference type="InterPro" id="IPR006059">
    <property type="entry name" value="SBP"/>
</dbReference>
<name>A0ABV5B4L9_9BACL</name>
<dbReference type="Pfam" id="PF01547">
    <property type="entry name" value="SBP_bac_1"/>
    <property type="match status" value="1"/>
</dbReference>
<evidence type="ECO:0000313" key="2">
    <source>
        <dbReference type="EMBL" id="MFB5680442.1"/>
    </source>
</evidence>
<dbReference type="CDD" id="cd13585">
    <property type="entry name" value="PBP2_TMBP_like"/>
    <property type="match status" value="1"/>
</dbReference>
<gene>
    <name evidence="2" type="ORF">ACE3NQ_05925</name>
</gene>
<feature type="signal peptide" evidence="1">
    <location>
        <begin position="1"/>
        <end position="25"/>
    </location>
</feature>
<dbReference type="Gene3D" id="3.40.190.10">
    <property type="entry name" value="Periplasmic binding protein-like II"/>
    <property type="match status" value="2"/>
</dbReference>
<protein>
    <submittedName>
        <fullName evidence="2">ABC transporter substrate-binding protein</fullName>
    </submittedName>
</protein>
<dbReference type="InterPro" id="IPR050490">
    <property type="entry name" value="Bact_solute-bd_prot1"/>
</dbReference>